<keyword evidence="2" id="KW-1185">Reference proteome</keyword>
<organism evidence="1 2">
    <name type="scientific">Tanacetum coccineum</name>
    <dbReference type="NCBI Taxonomy" id="301880"/>
    <lineage>
        <taxon>Eukaryota</taxon>
        <taxon>Viridiplantae</taxon>
        <taxon>Streptophyta</taxon>
        <taxon>Embryophyta</taxon>
        <taxon>Tracheophyta</taxon>
        <taxon>Spermatophyta</taxon>
        <taxon>Magnoliopsida</taxon>
        <taxon>eudicotyledons</taxon>
        <taxon>Gunneridae</taxon>
        <taxon>Pentapetalae</taxon>
        <taxon>asterids</taxon>
        <taxon>campanulids</taxon>
        <taxon>Asterales</taxon>
        <taxon>Asteraceae</taxon>
        <taxon>Asteroideae</taxon>
        <taxon>Anthemideae</taxon>
        <taxon>Anthemidinae</taxon>
        <taxon>Tanacetum</taxon>
    </lineage>
</organism>
<comment type="caution">
    <text evidence="1">The sequence shown here is derived from an EMBL/GenBank/DDBJ whole genome shotgun (WGS) entry which is preliminary data.</text>
</comment>
<accession>A0ABQ4Y1Q9</accession>
<reference evidence="1" key="2">
    <citation type="submission" date="2022-01" db="EMBL/GenBank/DDBJ databases">
        <authorList>
            <person name="Yamashiro T."/>
            <person name="Shiraishi A."/>
            <person name="Satake H."/>
            <person name="Nakayama K."/>
        </authorList>
    </citation>
    <scope>NUCLEOTIDE SEQUENCE</scope>
</reference>
<protein>
    <submittedName>
        <fullName evidence="1">Uncharacterized protein</fullName>
    </submittedName>
</protein>
<name>A0ABQ4Y1Q9_9ASTR</name>
<gene>
    <name evidence="1" type="ORF">Tco_0703818</name>
</gene>
<dbReference type="Proteomes" id="UP001151760">
    <property type="component" value="Unassembled WGS sequence"/>
</dbReference>
<dbReference type="EMBL" id="BQNB010009972">
    <property type="protein sequence ID" value="GJS70977.1"/>
    <property type="molecule type" value="Genomic_DNA"/>
</dbReference>
<evidence type="ECO:0000313" key="2">
    <source>
        <dbReference type="Proteomes" id="UP001151760"/>
    </source>
</evidence>
<reference evidence="1" key="1">
    <citation type="journal article" date="2022" name="Int. J. Mol. Sci.">
        <title>Draft Genome of Tanacetum Coccineum: Genomic Comparison of Closely Related Tanacetum-Family Plants.</title>
        <authorList>
            <person name="Yamashiro T."/>
            <person name="Shiraishi A."/>
            <person name="Nakayama K."/>
            <person name="Satake H."/>
        </authorList>
    </citation>
    <scope>NUCLEOTIDE SEQUENCE</scope>
</reference>
<evidence type="ECO:0000313" key="1">
    <source>
        <dbReference type="EMBL" id="GJS70977.1"/>
    </source>
</evidence>
<sequence>MKATNIVLQSSTTDVYSQCASSQIAKDFMGEVSINLVQRNELILLVSQGNGFSTAIASSRFPSTNNQLRTSLNPRSQATIKDGRVIVQQVQGRQGQSYSGTGYKSNATSSRGNNASVEIARSRVQWFKRFQAIIPNNAGFRLRILELVILILMISLKANSEVLMVNISNYGSDIILVVPYFETYLNDMENQSVHTMQDFEQLPVVDFTNNEIHSDSNIIPYSKYLQETQLKTIQDTNNWRQQGFNDLYCYQNPFYLKKTQQIKQTLYDGIVISAKDVVMSVIDDEETLILEEESQSKMSEKEKDPEAIKQNISHKPIDYEKLNKLSKDFGKRFTPQQELSAEQAFWLRISNPTIESSNIPPVKMEVPSELPKVSLVNASLKNLKFYLAQFDSVVKKRTTPDARTEE</sequence>
<proteinExistence type="predicted"/>